<keyword evidence="3" id="KW-1185">Reference proteome</keyword>
<dbReference type="EMBL" id="JYFN01000052">
    <property type="protein sequence ID" value="KJE20752.1"/>
    <property type="molecule type" value="Genomic_DNA"/>
</dbReference>
<organism evidence="2 3">
    <name type="scientific">Frankia torreyi</name>
    <dbReference type="NCBI Taxonomy" id="1856"/>
    <lineage>
        <taxon>Bacteria</taxon>
        <taxon>Bacillati</taxon>
        <taxon>Actinomycetota</taxon>
        <taxon>Actinomycetes</taxon>
        <taxon>Frankiales</taxon>
        <taxon>Frankiaceae</taxon>
        <taxon>Frankia</taxon>
    </lineage>
</organism>
<dbReference type="AlphaFoldDB" id="A0A0D8BBL4"/>
<reference evidence="3" key="1">
    <citation type="submission" date="2015-02" db="EMBL/GenBank/DDBJ databases">
        <title>Draft Genome of Frankia sp. CpI1-S.</title>
        <authorList>
            <person name="Oshone R.T."/>
            <person name="Ngom M."/>
            <person name="Ghodhbane-Gtari F."/>
            <person name="Gtari M."/>
            <person name="Morris K."/>
            <person name="Thomas K."/>
            <person name="Sen A."/>
            <person name="Tisa L.S."/>
        </authorList>
    </citation>
    <scope>NUCLEOTIDE SEQUENCE [LARGE SCALE GENOMIC DNA]</scope>
    <source>
        <strain evidence="3">CpI1-S</strain>
    </source>
</reference>
<protein>
    <submittedName>
        <fullName evidence="2">Enoyl-CoA hydratase/carnithine racemase</fullName>
    </submittedName>
</protein>
<reference evidence="2 3" key="2">
    <citation type="journal article" date="2016" name="Genome Announc.">
        <title>Permanent Draft Genome Sequences for Two Variants of Frankia sp. Strain CpI1, the First Frankia Strain Isolated from Root Nodules of Comptonia peregrina.</title>
        <authorList>
            <person name="Oshone R."/>
            <person name="Hurst S.G.IV."/>
            <person name="Abebe-Akele F."/>
            <person name="Simpson S."/>
            <person name="Morris K."/>
            <person name="Thomas W.K."/>
            <person name="Tisa L.S."/>
        </authorList>
    </citation>
    <scope>NUCLEOTIDE SEQUENCE [LARGE SCALE GENOMIC DNA]</scope>
    <source>
        <strain evidence="3">CpI1-S</strain>
    </source>
</reference>
<dbReference type="PATRIC" id="fig|1502723.3.peg.5147"/>
<dbReference type="CDD" id="cd06558">
    <property type="entry name" value="crotonase-like"/>
    <property type="match status" value="1"/>
</dbReference>
<evidence type="ECO:0000313" key="3">
    <source>
        <dbReference type="Proteomes" id="UP000032545"/>
    </source>
</evidence>
<dbReference type="PANTHER" id="PTHR43802:SF1">
    <property type="entry name" value="IP11341P-RELATED"/>
    <property type="match status" value="1"/>
</dbReference>
<dbReference type="RefSeq" id="WP_095212335.1">
    <property type="nucleotide sequence ID" value="NZ_JYFN01000052.1"/>
</dbReference>
<evidence type="ECO:0000313" key="2">
    <source>
        <dbReference type="EMBL" id="KJE20752.1"/>
    </source>
</evidence>
<dbReference type="Pfam" id="PF00378">
    <property type="entry name" value="ECH_1"/>
    <property type="match status" value="1"/>
</dbReference>
<dbReference type="GO" id="GO:0003824">
    <property type="term" value="F:catalytic activity"/>
    <property type="evidence" value="ECO:0007669"/>
    <property type="project" value="UniProtKB-ARBA"/>
</dbReference>
<accession>A0A0D8BBL4</accession>
<dbReference type="OrthoDB" id="153350at2"/>
<comment type="caution">
    <text evidence="2">The sequence shown here is derived from an EMBL/GenBank/DDBJ whole genome shotgun (WGS) entry which is preliminary data.</text>
</comment>
<sequence length="261" mass="28741">MPAEVPALTSVLATLGDDHVLTLTLNRPDRLNSFNQEVLDDFRAIWDFAAVTDDVHVVVLRAQGERAFSTGVDVVEGYDLAKEPLKQVDPAAYLSPKFNQCWKPLVCAVHGMAAGGALYWLNEADIIIAGEDATFFDPHVTFGMTAALEPIGLARRIPIGEVLRMALLGNDERMSARRAHEIGFVSEVVPRDRLWSRAQDIAERIARHPTVAVQQTVRAIWESLDSTRTQALRTGLLYVQVATPPGTSRTQPATRGGYEVR</sequence>
<dbReference type="InterPro" id="IPR001753">
    <property type="entry name" value="Enoyl-CoA_hydra/iso"/>
</dbReference>
<dbReference type="PANTHER" id="PTHR43802">
    <property type="entry name" value="ENOYL-COA HYDRATASE"/>
    <property type="match status" value="1"/>
</dbReference>
<evidence type="ECO:0000256" key="1">
    <source>
        <dbReference type="ARBA" id="ARBA00005254"/>
    </source>
</evidence>
<dbReference type="Proteomes" id="UP000032545">
    <property type="component" value="Unassembled WGS sequence"/>
</dbReference>
<gene>
    <name evidence="2" type="ORF">FF36_04958</name>
</gene>
<comment type="similarity">
    <text evidence="1">Belongs to the enoyl-CoA hydratase/isomerase family.</text>
</comment>
<dbReference type="Gene3D" id="3.90.226.10">
    <property type="entry name" value="2-enoyl-CoA Hydratase, Chain A, domain 1"/>
    <property type="match status" value="1"/>
</dbReference>
<dbReference type="InterPro" id="IPR029045">
    <property type="entry name" value="ClpP/crotonase-like_dom_sf"/>
</dbReference>
<name>A0A0D8BBL4_9ACTN</name>
<dbReference type="SUPFAM" id="SSF52096">
    <property type="entry name" value="ClpP/crotonase"/>
    <property type="match status" value="1"/>
</dbReference>
<proteinExistence type="inferred from homology"/>